<comment type="caution">
    <text evidence="1">The sequence shown here is derived from an EMBL/GenBank/DDBJ whole genome shotgun (WGS) entry which is preliminary data.</text>
</comment>
<feature type="non-terminal residue" evidence="1">
    <location>
        <position position="376"/>
    </location>
</feature>
<accession>A0ACB8AUW4</accession>
<reference evidence="1" key="1">
    <citation type="journal article" date="2021" name="New Phytol.">
        <title>Evolutionary innovations through gain and loss of genes in the ectomycorrhizal Boletales.</title>
        <authorList>
            <person name="Wu G."/>
            <person name="Miyauchi S."/>
            <person name="Morin E."/>
            <person name="Kuo A."/>
            <person name="Drula E."/>
            <person name="Varga T."/>
            <person name="Kohler A."/>
            <person name="Feng B."/>
            <person name="Cao Y."/>
            <person name="Lipzen A."/>
            <person name="Daum C."/>
            <person name="Hundley H."/>
            <person name="Pangilinan J."/>
            <person name="Johnson J."/>
            <person name="Barry K."/>
            <person name="LaButti K."/>
            <person name="Ng V."/>
            <person name="Ahrendt S."/>
            <person name="Min B."/>
            <person name="Choi I.G."/>
            <person name="Park H."/>
            <person name="Plett J.M."/>
            <person name="Magnuson J."/>
            <person name="Spatafora J.W."/>
            <person name="Nagy L.G."/>
            <person name="Henrissat B."/>
            <person name="Grigoriev I.V."/>
            <person name="Yang Z.L."/>
            <person name="Xu J."/>
            <person name="Martin F.M."/>
        </authorList>
    </citation>
    <scope>NUCLEOTIDE SEQUENCE</scope>
    <source>
        <strain evidence="1">ATCC 28755</strain>
    </source>
</reference>
<proteinExistence type="predicted"/>
<name>A0ACB8AUW4_9AGAM</name>
<protein>
    <submittedName>
        <fullName evidence="1">Uncharacterized protein</fullName>
    </submittedName>
</protein>
<evidence type="ECO:0000313" key="1">
    <source>
        <dbReference type="EMBL" id="KAH7916202.1"/>
    </source>
</evidence>
<sequence>MEKFSAFRDPGTGIQPFLTPIPPSETDVIAAALLPIRHIIGILRTSLILGLVFVYFLLVRGVCLVFVPIPPLARFVRWSCTALLTRSTLFLLGFWWIQADVVTRKRGKTPPVSWRPSAGDIIVSNWVSWVEILWLAYRYDPIFVLPVSDVEDIAVTGTGSQPISYTPGRKTGTGSAAISTPQRPLSSPRTILGFQTISLLSIIRLTGQTPQTLSNTQCHSIEDIRRSADRPIVVFPECTTSNGRGLLRFANVFNNIDVPPKRYNVFVMCIRYDPPSLLKPSLSYTIPSTTFGLLQHVYHMTTALPAQSISIRQLSLADSPSSQLFMVSEVVPNAGPGDDVLSEVCAVLIAQIGKMKKVGLGWEDKVAFLKFYRGRK</sequence>
<evidence type="ECO:0000313" key="2">
    <source>
        <dbReference type="Proteomes" id="UP000790377"/>
    </source>
</evidence>
<keyword evidence="2" id="KW-1185">Reference proteome</keyword>
<organism evidence="1 2">
    <name type="scientific">Hygrophoropsis aurantiaca</name>
    <dbReference type="NCBI Taxonomy" id="72124"/>
    <lineage>
        <taxon>Eukaryota</taxon>
        <taxon>Fungi</taxon>
        <taxon>Dikarya</taxon>
        <taxon>Basidiomycota</taxon>
        <taxon>Agaricomycotina</taxon>
        <taxon>Agaricomycetes</taxon>
        <taxon>Agaricomycetidae</taxon>
        <taxon>Boletales</taxon>
        <taxon>Coniophorineae</taxon>
        <taxon>Hygrophoropsidaceae</taxon>
        <taxon>Hygrophoropsis</taxon>
    </lineage>
</organism>
<dbReference type="EMBL" id="MU267593">
    <property type="protein sequence ID" value="KAH7916202.1"/>
    <property type="molecule type" value="Genomic_DNA"/>
</dbReference>
<dbReference type="Proteomes" id="UP000790377">
    <property type="component" value="Unassembled WGS sequence"/>
</dbReference>
<gene>
    <name evidence="1" type="ORF">BJ138DRAFT_1053487</name>
</gene>